<protein>
    <submittedName>
        <fullName evidence="1">Uncharacterized protein</fullName>
    </submittedName>
</protein>
<gene>
    <name evidence="1" type="ORF">LCGC14_2738400</name>
</gene>
<sequence>MDAPKITRFQKKLRKFRRKVIYPIMQPVCDFFTGHKPIEGDWGYDGKHVDGWCRWCNKRINMSTEEARFRYPTFNESKKAVDKLLAAKDEQQRVEADVIQFKKPFLGQTTIKMEWCEGNLKV</sequence>
<accession>A0A0F9BE79</accession>
<proteinExistence type="predicted"/>
<comment type="caution">
    <text evidence="1">The sequence shown here is derived from an EMBL/GenBank/DDBJ whole genome shotgun (WGS) entry which is preliminary data.</text>
</comment>
<dbReference type="EMBL" id="LAZR01049748">
    <property type="protein sequence ID" value="KKK88914.1"/>
    <property type="molecule type" value="Genomic_DNA"/>
</dbReference>
<reference evidence="1" key="1">
    <citation type="journal article" date="2015" name="Nature">
        <title>Complex archaea that bridge the gap between prokaryotes and eukaryotes.</title>
        <authorList>
            <person name="Spang A."/>
            <person name="Saw J.H."/>
            <person name="Jorgensen S.L."/>
            <person name="Zaremba-Niedzwiedzka K."/>
            <person name="Martijn J."/>
            <person name="Lind A.E."/>
            <person name="van Eijk R."/>
            <person name="Schleper C."/>
            <person name="Guy L."/>
            <person name="Ettema T.J."/>
        </authorList>
    </citation>
    <scope>NUCLEOTIDE SEQUENCE</scope>
</reference>
<organism evidence="1">
    <name type="scientific">marine sediment metagenome</name>
    <dbReference type="NCBI Taxonomy" id="412755"/>
    <lineage>
        <taxon>unclassified sequences</taxon>
        <taxon>metagenomes</taxon>
        <taxon>ecological metagenomes</taxon>
    </lineage>
</organism>
<dbReference type="AlphaFoldDB" id="A0A0F9BE79"/>
<feature type="non-terminal residue" evidence="1">
    <location>
        <position position="122"/>
    </location>
</feature>
<evidence type="ECO:0000313" key="1">
    <source>
        <dbReference type="EMBL" id="KKK88914.1"/>
    </source>
</evidence>
<name>A0A0F9BE79_9ZZZZ</name>